<evidence type="ECO:0000256" key="1">
    <source>
        <dbReference type="ARBA" id="ARBA00007274"/>
    </source>
</evidence>
<dbReference type="InterPro" id="IPR018357">
    <property type="entry name" value="Hexapep_transf_CS"/>
</dbReference>
<dbReference type="SUPFAM" id="SSF51161">
    <property type="entry name" value="Trimeric LpxA-like enzymes"/>
    <property type="match status" value="1"/>
</dbReference>
<dbReference type="InterPro" id="IPR051159">
    <property type="entry name" value="Hexapeptide_acetyltransf"/>
</dbReference>
<dbReference type="EMBL" id="LCIZ01000015">
    <property type="protein sequence ID" value="KKT67096.1"/>
    <property type="molecule type" value="Genomic_DNA"/>
</dbReference>
<evidence type="ECO:0000313" key="5">
    <source>
        <dbReference type="Proteomes" id="UP000033901"/>
    </source>
</evidence>
<dbReference type="GO" id="GO:0008374">
    <property type="term" value="F:O-acyltransferase activity"/>
    <property type="evidence" value="ECO:0007669"/>
    <property type="project" value="TreeGrafter"/>
</dbReference>
<sequence length="200" mass="21921">MAIFRDRMGKPLTLGQAFPKMTNRICNYWLDFELMLLRWAGHVPFHSFRKLCYTLAGMKIGSGSTLHMWASFFNPGNIRIGEGTIVGDHAFLDGRAALKIGSHVDIASSVMIYNSEHDLAKEDFGAIEEPVEIGDFCFIGPRAIILPGVKIGKGAVVGAGAVVTKDVPDFAIVGGVPAQVIGERKNKNLKYRLGRARLFQ</sequence>
<dbReference type="AlphaFoldDB" id="A0A0G1J655"/>
<dbReference type="InterPro" id="IPR001451">
    <property type="entry name" value="Hexapep"/>
</dbReference>
<dbReference type="PANTHER" id="PTHR23416:SF23">
    <property type="entry name" value="ACETYLTRANSFERASE C18B11.09C-RELATED"/>
    <property type="match status" value="1"/>
</dbReference>
<comment type="similarity">
    <text evidence="1">Belongs to the transferase hexapeptide repeat family.</text>
</comment>
<dbReference type="GO" id="GO:0005829">
    <property type="term" value="C:cytosol"/>
    <property type="evidence" value="ECO:0007669"/>
    <property type="project" value="TreeGrafter"/>
</dbReference>
<dbReference type="InterPro" id="IPR011004">
    <property type="entry name" value="Trimer_LpxA-like_sf"/>
</dbReference>
<comment type="caution">
    <text evidence="4">The sequence shown here is derived from an EMBL/GenBank/DDBJ whole genome shotgun (WGS) entry which is preliminary data.</text>
</comment>
<reference evidence="4 5" key="1">
    <citation type="journal article" date="2015" name="Nature">
        <title>rRNA introns, odd ribosomes, and small enigmatic genomes across a large radiation of phyla.</title>
        <authorList>
            <person name="Brown C.T."/>
            <person name="Hug L.A."/>
            <person name="Thomas B.C."/>
            <person name="Sharon I."/>
            <person name="Castelle C.J."/>
            <person name="Singh A."/>
            <person name="Wilkins M.J."/>
            <person name="Williams K.H."/>
            <person name="Banfield J.F."/>
        </authorList>
    </citation>
    <scope>NUCLEOTIDE SEQUENCE [LARGE SCALE GENOMIC DNA]</scope>
</reference>
<proteinExistence type="inferred from homology"/>
<dbReference type="Proteomes" id="UP000033901">
    <property type="component" value="Unassembled WGS sequence"/>
</dbReference>
<name>A0A0G1J655_9BACT</name>
<accession>A0A0G1J655</accession>
<dbReference type="PROSITE" id="PS00101">
    <property type="entry name" value="HEXAPEP_TRANSFERASES"/>
    <property type="match status" value="1"/>
</dbReference>
<organism evidence="4 5">
    <name type="scientific">Candidatus Curtissbacteria bacterium GW2011_GWC1_44_33</name>
    <dbReference type="NCBI Taxonomy" id="1618413"/>
    <lineage>
        <taxon>Bacteria</taxon>
        <taxon>Candidatus Curtissiibacteriota</taxon>
    </lineage>
</organism>
<dbReference type="Pfam" id="PF00132">
    <property type="entry name" value="Hexapep"/>
    <property type="match status" value="1"/>
</dbReference>
<evidence type="ECO:0000256" key="2">
    <source>
        <dbReference type="ARBA" id="ARBA00022679"/>
    </source>
</evidence>
<dbReference type="PANTHER" id="PTHR23416">
    <property type="entry name" value="SIALIC ACID SYNTHASE-RELATED"/>
    <property type="match status" value="1"/>
</dbReference>
<protein>
    <submittedName>
        <fullName evidence="4">Acetyltransferase</fullName>
    </submittedName>
</protein>
<evidence type="ECO:0000313" key="4">
    <source>
        <dbReference type="EMBL" id="KKT67096.1"/>
    </source>
</evidence>
<keyword evidence="3" id="KW-0677">Repeat</keyword>
<evidence type="ECO:0000256" key="3">
    <source>
        <dbReference type="ARBA" id="ARBA00022737"/>
    </source>
</evidence>
<keyword evidence="2 4" id="KW-0808">Transferase</keyword>
<dbReference type="CDD" id="cd04647">
    <property type="entry name" value="LbH_MAT_like"/>
    <property type="match status" value="1"/>
</dbReference>
<dbReference type="Gene3D" id="2.160.10.10">
    <property type="entry name" value="Hexapeptide repeat proteins"/>
    <property type="match status" value="1"/>
</dbReference>
<gene>
    <name evidence="4" type="ORF">UW61_C0015G0019</name>
</gene>